<organism evidence="2 3">
    <name type="scientific">Kiloniella antarctica</name>
    <dbReference type="NCBI Taxonomy" id="1550907"/>
    <lineage>
        <taxon>Bacteria</taxon>
        <taxon>Pseudomonadati</taxon>
        <taxon>Pseudomonadota</taxon>
        <taxon>Alphaproteobacteria</taxon>
        <taxon>Rhodospirillales</taxon>
        <taxon>Kiloniellaceae</taxon>
        <taxon>Kiloniella</taxon>
    </lineage>
</organism>
<sequence length="334" mass="38587">MFRLGFLTFIVTYILFFNELSQSLFQINLWKLVVAWWRYDTLRYLCLFMNFVFFIAALLFAQVINNLAALLLGKKETFIYLGKALGKGLYVSRESDPREEVYLPGDFTIFGSAGFDSLYRRILMVSWKGMIYAPQDLHPFKAFFLLSGCLITLLFSTVTNLFVFKIYAFENFLFPDYITSNNTNIEGLATLLAEQDEIVIAPWLLSALVLFGVIILIQRIAQPARMSDKTRMISVPAKIRPGYEMQGQILDQQIHYGQKGRVINYIIYLIKLEKPFKPSVYMTWFCDDPNSDIRKIVDKAWGVKRPVTIMVRDFQPAVKPSGAYETPYTFEIIG</sequence>
<keyword evidence="1" id="KW-1133">Transmembrane helix</keyword>
<protein>
    <recommendedName>
        <fullName evidence="4">DUF3592 domain-containing protein</fullName>
    </recommendedName>
</protein>
<name>A0ABW5BKI8_9PROT</name>
<feature type="transmembrane region" description="Helical" evidence="1">
    <location>
        <begin position="142"/>
        <end position="167"/>
    </location>
</feature>
<comment type="caution">
    <text evidence="2">The sequence shown here is derived from an EMBL/GenBank/DDBJ whole genome shotgun (WGS) entry which is preliminary data.</text>
</comment>
<accession>A0ABW5BKI8</accession>
<feature type="transmembrane region" description="Helical" evidence="1">
    <location>
        <begin position="47"/>
        <end position="73"/>
    </location>
</feature>
<dbReference type="Proteomes" id="UP001597294">
    <property type="component" value="Unassembled WGS sequence"/>
</dbReference>
<gene>
    <name evidence="2" type="ORF">ACFSKO_10225</name>
</gene>
<keyword evidence="3" id="KW-1185">Reference proteome</keyword>
<reference evidence="3" key="1">
    <citation type="journal article" date="2019" name="Int. J. Syst. Evol. Microbiol.">
        <title>The Global Catalogue of Microorganisms (GCM) 10K type strain sequencing project: providing services to taxonomists for standard genome sequencing and annotation.</title>
        <authorList>
            <consortium name="The Broad Institute Genomics Platform"/>
            <consortium name="The Broad Institute Genome Sequencing Center for Infectious Disease"/>
            <person name="Wu L."/>
            <person name="Ma J."/>
        </authorList>
    </citation>
    <scope>NUCLEOTIDE SEQUENCE [LARGE SCALE GENOMIC DNA]</scope>
    <source>
        <strain evidence="3">CGMCC 4.7192</strain>
    </source>
</reference>
<keyword evidence="1" id="KW-0472">Membrane</keyword>
<evidence type="ECO:0000313" key="2">
    <source>
        <dbReference type="EMBL" id="MFD2205991.1"/>
    </source>
</evidence>
<evidence type="ECO:0000256" key="1">
    <source>
        <dbReference type="SAM" id="Phobius"/>
    </source>
</evidence>
<keyword evidence="1" id="KW-0812">Transmembrane</keyword>
<dbReference type="RefSeq" id="WP_380251140.1">
    <property type="nucleotide sequence ID" value="NZ_JBHUII010000004.1"/>
</dbReference>
<proteinExistence type="predicted"/>
<feature type="transmembrane region" description="Helical" evidence="1">
    <location>
        <begin position="200"/>
        <end position="221"/>
    </location>
</feature>
<evidence type="ECO:0000313" key="3">
    <source>
        <dbReference type="Proteomes" id="UP001597294"/>
    </source>
</evidence>
<dbReference type="EMBL" id="JBHUII010000004">
    <property type="protein sequence ID" value="MFD2205991.1"/>
    <property type="molecule type" value="Genomic_DNA"/>
</dbReference>
<evidence type="ECO:0008006" key="4">
    <source>
        <dbReference type="Google" id="ProtNLM"/>
    </source>
</evidence>